<proteinExistence type="predicted"/>
<accession>A6G0E9</accession>
<reference evidence="3 4" key="1">
    <citation type="submission" date="2007-06" db="EMBL/GenBank/DDBJ databases">
        <authorList>
            <person name="Shimkets L."/>
            <person name="Ferriera S."/>
            <person name="Johnson J."/>
            <person name="Kravitz S."/>
            <person name="Beeson K."/>
            <person name="Sutton G."/>
            <person name="Rogers Y.-H."/>
            <person name="Friedman R."/>
            <person name="Frazier M."/>
            <person name="Venter J.C."/>
        </authorList>
    </citation>
    <scope>NUCLEOTIDE SEQUENCE [LARGE SCALE GENOMIC DNA]</scope>
    <source>
        <strain evidence="3 4">SIR-1</strain>
    </source>
</reference>
<dbReference type="InterPro" id="IPR000462">
    <property type="entry name" value="CDP-OH_P_trans"/>
</dbReference>
<dbReference type="Proteomes" id="UP000005801">
    <property type="component" value="Unassembled WGS sequence"/>
</dbReference>
<dbReference type="GO" id="GO:0016020">
    <property type="term" value="C:membrane"/>
    <property type="evidence" value="ECO:0007669"/>
    <property type="project" value="InterPro"/>
</dbReference>
<keyword evidence="2" id="KW-0472">Membrane</keyword>
<dbReference type="Pfam" id="PF01066">
    <property type="entry name" value="CDP-OH_P_transf"/>
    <property type="match status" value="1"/>
</dbReference>
<keyword evidence="4" id="KW-1185">Reference proteome</keyword>
<dbReference type="eggNOG" id="COG0558">
    <property type="taxonomic scope" value="Bacteria"/>
</dbReference>
<protein>
    <recommendedName>
        <fullName evidence="5">CDP-alcohol phosphatidyltransferase</fullName>
    </recommendedName>
</protein>
<dbReference type="Gene3D" id="1.20.120.1760">
    <property type="match status" value="1"/>
</dbReference>
<feature type="transmembrane region" description="Helical" evidence="2">
    <location>
        <begin position="59"/>
        <end position="77"/>
    </location>
</feature>
<evidence type="ECO:0000256" key="1">
    <source>
        <dbReference type="SAM" id="MobiDB-lite"/>
    </source>
</evidence>
<dbReference type="OrthoDB" id="9796672at2"/>
<dbReference type="STRING" id="391625.PPSIR1_36919"/>
<feature type="transmembrane region" description="Helical" evidence="2">
    <location>
        <begin position="98"/>
        <end position="118"/>
    </location>
</feature>
<keyword evidence="2" id="KW-1133">Transmembrane helix</keyword>
<evidence type="ECO:0008006" key="5">
    <source>
        <dbReference type="Google" id="ProtNLM"/>
    </source>
</evidence>
<organism evidence="3 4">
    <name type="scientific">Plesiocystis pacifica SIR-1</name>
    <dbReference type="NCBI Taxonomy" id="391625"/>
    <lineage>
        <taxon>Bacteria</taxon>
        <taxon>Pseudomonadati</taxon>
        <taxon>Myxococcota</taxon>
        <taxon>Polyangia</taxon>
        <taxon>Nannocystales</taxon>
        <taxon>Nannocystaceae</taxon>
        <taxon>Plesiocystis</taxon>
    </lineage>
</organism>
<feature type="compositionally biased region" description="Low complexity" evidence="1">
    <location>
        <begin position="1"/>
        <end position="17"/>
    </location>
</feature>
<dbReference type="EMBL" id="ABCS01000009">
    <property type="protein sequence ID" value="EDM80595.1"/>
    <property type="molecule type" value="Genomic_DNA"/>
</dbReference>
<name>A6G0E9_9BACT</name>
<gene>
    <name evidence="3" type="ORF">PPSIR1_36919</name>
</gene>
<comment type="caution">
    <text evidence="3">The sequence shown here is derived from an EMBL/GenBank/DDBJ whole genome shotgun (WGS) entry which is preliminary data.</text>
</comment>
<feature type="region of interest" description="Disordered" evidence="1">
    <location>
        <begin position="1"/>
        <end position="26"/>
    </location>
</feature>
<dbReference type="InterPro" id="IPR043130">
    <property type="entry name" value="CDP-OH_PTrfase_TM_dom"/>
</dbReference>
<dbReference type="GO" id="GO:0008654">
    <property type="term" value="P:phospholipid biosynthetic process"/>
    <property type="evidence" value="ECO:0007669"/>
    <property type="project" value="InterPro"/>
</dbReference>
<dbReference type="AlphaFoldDB" id="A6G0E9"/>
<evidence type="ECO:0000256" key="2">
    <source>
        <dbReference type="SAM" id="Phobius"/>
    </source>
</evidence>
<evidence type="ECO:0000313" key="3">
    <source>
        <dbReference type="EMBL" id="EDM80595.1"/>
    </source>
</evidence>
<sequence length="227" mass="24010">MTEPSPALSASSPLAPARTRSGAGDDRGPGVLAAQIPTALVAFRLAAAPMLAWDAWDGAASTLFVPLFFAAFASDVLDGIVARRIGVSTAELRMADSIADISLYGTICACVAWIHPGLVEACALPIAGFFLSYALWWVVNLLRYGKPSSYHTYLAKTWNVSLCVATLIIFLGGSSFAIALAIGVAAGLGVLRNLEEITMSAILPEWTHDVPSLAHALRLRREQRGEA</sequence>
<dbReference type="RefSeq" id="WP_006970198.1">
    <property type="nucleotide sequence ID" value="NZ_ABCS01000009.1"/>
</dbReference>
<feature type="transmembrane region" description="Helical" evidence="2">
    <location>
        <begin position="124"/>
        <end position="142"/>
    </location>
</feature>
<keyword evidence="2" id="KW-0812">Transmembrane</keyword>
<feature type="transmembrane region" description="Helical" evidence="2">
    <location>
        <begin position="162"/>
        <end position="191"/>
    </location>
</feature>
<dbReference type="GO" id="GO:0016780">
    <property type="term" value="F:phosphotransferase activity, for other substituted phosphate groups"/>
    <property type="evidence" value="ECO:0007669"/>
    <property type="project" value="InterPro"/>
</dbReference>
<evidence type="ECO:0000313" key="4">
    <source>
        <dbReference type="Proteomes" id="UP000005801"/>
    </source>
</evidence>